<protein>
    <submittedName>
        <fullName evidence="2">Uncharacterized protein</fullName>
    </submittedName>
</protein>
<keyword evidence="3" id="KW-1185">Reference proteome</keyword>
<reference evidence="2 3" key="1">
    <citation type="journal article" date="2020" name="G3 (Bethesda)">
        <title>Draft Genome of the Common Snapping Turtle, Chelydra serpentina, a Model for Phenotypic Plasticity in Reptiles.</title>
        <authorList>
            <person name="Das D."/>
            <person name="Singh S.K."/>
            <person name="Bierstedt J."/>
            <person name="Erickson A."/>
            <person name="Galli G.L.J."/>
            <person name="Crossley D.A. 2nd"/>
            <person name="Rhen T."/>
        </authorList>
    </citation>
    <scope>NUCLEOTIDE SEQUENCE [LARGE SCALE GENOMIC DNA]</scope>
    <source>
        <strain evidence="2">KW</strain>
    </source>
</reference>
<organism evidence="2 3">
    <name type="scientific">Chelydra serpentina</name>
    <name type="common">Snapping turtle</name>
    <name type="synonym">Testudo serpentina</name>
    <dbReference type="NCBI Taxonomy" id="8475"/>
    <lineage>
        <taxon>Eukaryota</taxon>
        <taxon>Metazoa</taxon>
        <taxon>Chordata</taxon>
        <taxon>Craniata</taxon>
        <taxon>Vertebrata</taxon>
        <taxon>Euteleostomi</taxon>
        <taxon>Archelosauria</taxon>
        <taxon>Testudinata</taxon>
        <taxon>Testudines</taxon>
        <taxon>Cryptodira</taxon>
        <taxon>Durocryptodira</taxon>
        <taxon>Americhelydia</taxon>
        <taxon>Chelydroidea</taxon>
        <taxon>Chelydridae</taxon>
        <taxon>Chelydra</taxon>
    </lineage>
</organism>
<dbReference type="OrthoDB" id="10380867at2759"/>
<gene>
    <name evidence="2" type="ORF">G0U57_013787</name>
</gene>
<dbReference type="AlphaFoldDB" id="A0A8T1RW71"/>
<feature type="region of interest" description="Disordered" evidence="1">
    <location>
        <begin position="1"/>
        <end position="42"/>
    </location>
</feature>
<proteinExistence type="predicted"/>
<name>A0A8T1RW71_CHESE</name>
<comment type="caution">
    <text evidence="2">The sequence shown here is derived from an EMBL/GenBank/DDBJ whole genome shotgun (WGS) entry which is preliminary data.</text>
</comment>
<accession>A0A8T1RW71</accession>
<sequence length="163" mass="17146">MPHPATRALPATAFPPTMPSTWALPSPATAPHTTTPRASTPPALPLAQGAVTMGWEKRTPVPAAGLGAVSGEGDCREPGYKSPQLQELIQVVRELRGDLRALVHTQRQERRQLGAIAGSLAELAGAVRQLVGELPSQVLRGQSQLPAPAWRRQGPAPPTDSLA</sequence>
<evidence type="ECO:0000313" key="3">
    <source>
        <dbReference type="Proteomes" id="UP000765507"/>
    </source>
</evidence>
<dbReference type="EMBL" id="JAHGAV010003930">
    <property type="protein sequence ID" value="KAG6920787.1"/>
    <property type="molecule type" value="Genomic_DNA"/>
</dbReference>
<evidence type="ECO:0000313" key="2">
    <source>
        <dbReference type="EMBL" id="KAG6920787.1"/>
    </source>
</evidence>
<dbReference type="Proteomes" id="UP000765507">
    <property type="component" value="Unassembled WGS sequence"/>
</dbReference>
<evidence type="ECO:0000256" key="1">
    <source>
        <dbReference type="SAM" id="MobiDB-lite"/>
    </source>
</evidence>
<feature type="compositionally biased region" description="Low complexity" evidence="1">
    <location>
        <begin position="23"/>
        <end position="42"/>
    </location>
</feature>